<dbReference type="EMBL" id="BPLR01002867">
    <property type="protein sequence ID" value="GIX78756.1"/>
    <property type="molecule type" value="Genomic_DNA"/>
</dbReference>
<evidence type="ECO:0000313" key="3">
    <source>
        <dbReference type="Proteomes" id="UP001054945"/>
    </source>
</evidence>
<comment type="caution">
    <text evidence="2">The sequence shown here is derived from an EMBL/GenBank/DDBJ whole genome shotgun (WGS) entry which is preliminary data.</text>
</comment>
<accession>A0AAV4N3U8</accession>
<evidence type="ECO:0000313" key="2">
    <source>
        <dbReference type="EMBL" id="GIX78756.1"/>
    </source>
</evidence>
<evidence type="ECO:0000256" key="1">
    <source>
        <dbReference type="SAM" id="MobiDB-lite"/>
    </source>
</evidence>
<feature type="region of interest" description="Disordered" evidence="1">
    <location>
        <begin position="72"/>
        <end position="106"/>
    </location>
</feature>
<sequence length="106" mass="12172">MAKLVIAQKMAKLVIAQKDDQIGNCTKMTKLDFNLINEKLYWLSKNTKHFPHKIVERNQIHQKAILKAISVAKPTKPNRSKSGRPIKRFNGNSLQAPSAKRHYIPR</sequence>
<organism evidence="2 3">
    <name type="scientific">Caerostris extrusa</name>
    <name type="common">Bark spider</name>
    <name type="synonym">Caerostris bankana</name>
    <dbReference type="NCBI Taxonomy" id="172846"/>
    <lineage>
        <taxon>Eukaryota</taxon>
        <taxon>Metazoa</taxon>
        <taxon>Ecdysozoa</taxon>
        <taxon>Arthropoda</taxon>
        <taxon>Chelicerata</taxon>
        <taxon>Arachnida</taxon>
        <taxon>Araneae</taxon>
        <taxon>Araneomorphae</taxon>
        <taxon>Entelegynae</taxon>
        <taxon>Araneoidea</taxon>
        <taxon>Araneidae</taxon>
        <taxon>Caerostris</taxon>
    </lineage>
</organism>
<dbReference type="AlphaFoldDB" id="A0AAV4N3U8"/>
<gene>
    <name evidence="2" type="ORF">CEXT_311381</name>
</gene>
<keyword evidence="3" id="KW-1185">Reference proteome</keyword>
<protein>
    <submittedName>
        <fullName evidence="2">Uncharacterized protein</fullName>
    </submittedName>
</protein>
<reference evidence="2 3" key="1">
    <citation type="submission" date="2021-06" db="EMBL/GenBank/DDBJ databases">
        <title>Caerostris extrusa draft genome.</title>
        <authorList>
            <person name="Kono N."/>
            <person name="Arakawa K."/>
        </authorList>
    </citation>
    <scope>NUCLEOTIDE SEQUENCE [LARGE SCALE GENOMIC DNA]</scope>
</reference>
<proteinExistence type="predicted"/>
<feature type="compositionally biased region" description="Basic residues" evidence="1">
    <location>
        <begin position="76"/>
        <end position="87"/>
    </location>
</feature>
<name>A0AAV4N3U8_CAEEX</name>
<dbReference type="Proteomes" id="UP001054945">
    <property type="component" value="Unassembled WGS sequence"/>
</dbReference>